<evidence type="ECO:0000256" key="5">
    <source>
        <dbReference type="ARBA" id="ARBA00022927"/>
    </source>
</evidence>
<comment type="subcellular location">
    <subcellularLocation>
        <location evidence="1">Endosome membrane</location>
    </subcellularLocation>
</comment>
<evidence type="ECO:0000256" key="6">
    <source>
        <dbReference type="ARBA" id="ARBA00023136"/>
    </source>
</evidence>
<dbReference type="GO" id="GO:0015031">
    <property type="term" value="P:protein transport"/>
    <property type="evidence" value="ECO:0007669"/>
    <property type="project" value="UniProtKB-KW"/>
</dbReference>
<feature type="region of interest" description="Disordered" evidence="7">
    <location>
        <begin position="293"/>
        <end position="342"/>
    </location>
</feature>
<dbReference type="OrthoDB" id="441172at2759"/>
<evidence type="ECO:0000256" key="7">
    <source>
        <dbReference type="SAM" id="MobiDB-lite"/>
    </source>
</evidence>
<evidence type="ECO:0000256" key="8">
    <source>
        <dbReference type="SAM" id="Phobius"/>
    </source>
</evidence>
<dbReference type="EMBL" id="SGPK01000370">
    <property type="protein sequence ID" value="THH04158.1"/>
    <property type="molecule type" value="Genomic_DNA"/>
</dbReference>
<dbReference type="Pfam" id="PF03357">
    <property type="entry name" value="Snf7"/>
    <property type="match status" value="1"/>
</dbReference>
<accession>A0A4S4L0V7</accession>
<dbReference type="GO" id="GO:0006900">
    <property type="term" value="P:vesicle budding from membrane"/>
    <property type="evidence" value="ECO:0007669"/>
    <property type="project" value="TreeGrafter"/>
</dbReference>
<evidence type="ECO:0000256" key="2">
    <source>
        <dbReference type="ARBA" id="ARBA00006190"/>
    </source>
</evidence>
<sequence>MFRAIIFSVLFCFAAVLAVPQNIISDITSGVGDATSVLASVGSDVTSVGAGVFETVTSEAGNAVTLLTSVGGSVLTLATDGFGSVTSIAGSEFTIATSDAGSAFSGATSGAGSAATSLAQSSSAANILQPWTIFAPLFSSFAAVLGGVGVGLSFSLKLQRDKLKQYQKKIQTVLDREHEIARQHLRAGNKQRAVVALRKRKYQESQLAKSDSQLESLEQLVATIEFSLVQASVLHGLKQGNDVLKAIHKDMNPESVERLLDETAEAQAYQREMDEMLANTLSVDEEEAVQTELRELEAETDTVSSRPIELPSAPKEPVAEEPREEIPAIQDLERPARVALEA</sequence>
<name>A0A4S4L0V7_9AGAM</name>
<evidence type="ECO:0008006" key="12">
    <source>
        <dbReference type="Google" id="ProtNLM"/>
    </source>
</evidence>
<gene>
    <name evidence="10" type="ORF">EW145_g5731</name>
</gene>
<keyword evidence="3" id="KW-0813">Transport</keyword>
<evidence type="ECO:0000256" key="1">
    <source>
        <dbReference type="ARBA" id="ARBA00004608"/>
    </source>
</evidence>
<evidence type="ECO:0000313" key="10">
    <source>
        <dbReference type="EMBL" id="THH04158.1"/>
    </source>
</evidence>
<feature type="chain" id="PRO_5020900455" description="BZIP domain-containing protein" evidence="9">
    <location>
        <begin position="19"/>
        <end position="342"/>
    </location>
</feature>
<dbReference type="AlphaFoldDB" id="A0A4S4L0V7"/>
<keyword evidence="11" id="KW-1185">Reference proteome</keyword>
<reference evidence="10 11" key="1">
    <citation type="submission" date="2019-02" db="EMBL/GenBank/DDBJ databases">
        <title>Genome sequencing of the rare red list fungi Phellinidium pouzarii.</title>
        <authorList>
            <person name="Buettner E."/>
            <person name="Kellner H."/>
        </authorList>
    </citation>
    <scope>NUCLEOTIDE SEQUENCE [LARGE SCALE GENOMIC DNA]</scope>
    <source>
        <strain evidence="10 11">DSM 108285</strain>
    </source>
</reference>
<keyword evidence="9" id="KW-0732">Signal</keyword>
<organism evidence="10 11">
    <name type="scientific">Phellinidium pouzarii</name>
    <dbReference type="NCBI Taxonomy" id="167371"/>
    <lineage>
        <taxon>Eukaryota</taxon>
        <taxon>Fungi</taxon>
        <taxon>Dikarya</taxon>
        <taxon>Basidiomycota</taxon>
        <taxon>Agaricomycotina</taxon>
        <taxon>Agaricomycetes</taxon>
        <taxon>Hymenochaetales</taxon>
        <taxon>Hymenochaetaceae</taxon>
        <taxon>Phellinidium</taxon>
    </lineage>
</organism>
<evidence type="ECO:0000256" key="4">
    <source>
        <dbReference type="ARBA" id="ARBA00022753"/>
    </source>
</evidence>
<keyword evidence="5" id="KW-0653">Protein transport</keyword>
<keyword evidence="8" id="KW-0812">Transmembrane</keyword>
<dbReference type="InterPro" id="IPR005024">
    <property type="entry name" value="Snf7_fam"/>
</dbReference>
<dbReference type="Gene3D" id="1.10.287.1060">
    <property type="entry name" value="ESAT-6-like"/>
    <property type="match status" value="1"/>
</dbReference>
<comment type="similarity">
    <text evidence="2">Belongs to the SNF7 family.</text>
</comment>
<keyword evidence="8" id="KW-1133">Transmembrane helix</keyword>
<feature type="transmembrane region" description="Helical" evidence="8">
    <location>
        <begin position="131"/>
        <end position="156"/>
    </location>
</feature>
<dbReference type="GO" id="GO:0000815">
    <property type="term" value="C:ESCRT III complex"/>
    <property type="evidence" value="ECO:0007669"/>
    <property type="project" value="TreeGrafter"/>
</dbReference>
<feature type="compositionally biased region" description="Basic and acidic residues" evidence="7">
    <location>
        <begin position="317"/>
        <end position="336"/>
    </location>
</feature>
<comment type="caution">
    <text evidence="10">The sequence shown here is derived from an EMBL/GenBank/DDBJ whole genome shotgun (WGS) entry which is preliminary data.</text>
</comment>
<evidence type="ECO:0000256" key="9">
    <source>
        <dbReference type="SAM" id="SignalP"/>
    </source>
</evidence>
<dbReference type="PANTHER" id="PTHR22761:SF5">
    <property type="entry name" value="CHARGED MULTIVESICULAR BODY PROTEIN 6"/>
    <property type="match status" value="1"/>
</dbReference>
<evidence type="ECO:0000256" key="3">
    <source>
        <dbReference type="ARBA" id="ARBA00022448"/>
    </source>
</evidence>
<protein>
    <recommendedName>
        <fullName evidence="12">BZIP domain-containing protein</fullName>
    </recommendedName>
</protein>
<proteinExistence type="inferred from homology"/>
<dbReference type="GO" id="GO:0032511">
    <property type="term" value="P:late endosome to vacuole transport via multivesicular body sorting pathway"/>
    <property type="evidence" value="ECO:0007669"/>
    <property type="project" value="TreeGrafter"/>
</dbReference>
<keyword evidence="4" id="KW-0967">Endosome</keyword>
<dbReference type="GO" id="GO:0005771">
    <property type="term" value="C:multivesicular body"/>
    <property type="evidence" value="ECO:0007669"/>
    <property type="project" value="TreeGrafter"/>
</dbReference>
<evidence type="ECO:0000313" key="11">
    <source>
        <dbReference type="Proteomes" id="UP000308199"/>
    </source>
</evidence>
<keyword evidence="6 8" id="KW-0472">Membrane</keyword>
<dbReference type="PANTHER" id="PTHR22761">
    <property type="entry name" value="CHARGED MULTIVESICULAR BODY PROTEIN"/>
    <property type="match status" value="1"/>
</dbReference>
<dbReference type="Proteomes" id="UP000308199">
    <property type="component" value="Unassembled WGS sequence"/>
</dbReference>
<feature type="signal peptide" evidence="9">
    <location>
        <begin position="1"/>
        <end position="18"/>
    </location>
</feature>